<gene>
    <name evidence="2" type="ORF">DSTB1V02_LOCUS9211</name>
</gene>
<dbReference type="Proteomes" id="UP000677054">
    <property type="component" value="Unassembled WGS sequence"/>
</dbReference>
<sequence length="1146" mass="126061">MMKFSLILSLLFIFLPGILAQGKALDEFIHLAGQILESYEEVQSALELAHHVTAVFQADSCDSEFPLEFSLRVSVPMDPWSRIQLEDGSEDFITFNHNFINTDGNFLLVTGYLDATGQTSFVIYEISGLDGNITNSIVSECVINVGVFFIQKRFNFPNMHITTYDDLRSLLLAGTHVTFLGMAELCRGNSTTGFSKVQGGTYHLQFYIETNPNDGSEDIILGYDYMGLSQNGTTPTFNVVQMRVYPDGSVSVTGNSFLTTTWEDEYPFPEGIQCTLDDGVRFQYRPGTRSAVLQEYYMTDDNLLRNYVTLLDPATDEITGNLTYICPVGTGAIVSAPLRESRSLVSYVEVFAAVLNGVHLEARINYDQCDDPTGSGLNFTGVTGGAYLRQMFISNSDSPEAIISSAAYSLVTNYISGEGFAYSSFVWTLDHSNVAIVVPALWSIEGDQLTNLLGDDFFLECTLGEGMLQVTSIVIEVSLETGCLRQTDLNGHYLRQRLSIARHLFRFHKRHCDESMVMEPHKFGFNSHSSPNSGGQLLESYDEVASALELAHHVTAIFDVTSCTNDFPAASRPTISIPLDPWSRIRLQDGSSDFITFTHNYINPNGHLILLLGYMDATDTASFDMYEASSVDGTILGVVSADCRINTGVFFVQSRFNFPNTHITTYDDLKSLLLSGIHLTFLGLAELCEGNPTPGVSKAQGGSYHLQFYIQNNPSIEDIYLEYDYMGLSQDGTTPTFNVAQMRVFPDGSVNVTGSSLLTTTWEDEYPYPEGFRCTLDEGARFQYRQQEQFATYTTFAEAETALLSGKELQVFLDHARCNSPPNFVNLVGVRLFEWQQYDVDSAVGHEIAYTQLFHGGSGEGVLMESYMTDENLLRNHMTLIELATNEALANLSYTCQLGTGATVSAPLRESLSLNTYLEVYGAALEGIHLEVRINYDQCNDPTGSGLDFAGVTGGAYLRQIFVYNSDSPDSTIFSAAHAWVSNYVAGEGFADLSVVWSLGRDGVAIVVPALCLSLNTYLEVYGAALEGIHLEVRINYDQCNDPTGSGLDFAGVTGGAYLRQIFVYNSDSPDSTIFSAAHAWVSNYVAGEGFADLSVVWSLGRDGVAIVVPALWSAEGGQMTNLFGDDFFLECTLGQGLIVYSTRLD</sequence>
<evidence type="ECO:0000256" key="1">
    <source>
        <dbReference type="SAM" id="SignalP"/>
    </source>
</evidence>
<evidence type="ECO:0000313" key="2">
    <source>
        <dbReference type="EMBL" id="CAD7249414.1"/>
    </source>
</evidence>
<reference evidence="2" key="1">
    <citation type="submission" date="2020-11" db="EMBL/GenBank/DDBJ databases">
        <authorList>
            <person name="Tran Van P."/>
        </authorList>
    </citation>
    <scope>NUCLEOTIDE SEQUENCE</scope>
</reference>
<accession>A0A7R9A8H6</accession>
<dbReference type="EMBL" id="LR901796">
    <property type="protein sequence ID" value="CAD7249414.1"/>
    <property type="molecule type" value="Genomic_DNA"/>
</dbReference>
<proteinExistence type="predicted"/>
<dbReference type="EMBL" id="CAJPEV010002279">
    <property type="protein sequence ID" value="CAG0896375.1"/>
    <property type="molecule type" value="Genomic_DNA"/>
</dbReference>
<name>A0A7R9A8H6_9CRUS</name>
<feature type="chain" id="PRO_5036402797" evidence="1">
    <location>
        <begin position="21"/>
        <end position="1146"/>
    </location>
</feature>
<evidence type="ECO:0000313" key="3">
    <source>
        <dbReference type="Proteomes" id="UP000677054"/>
    </source>
</evidence>
<keyword evidence="1" id="KW-0732">Signal</keyword>
<dbReference type="AlphaFoldDB" id="A0A7R9A8H6"/>
<feature type="signal peptide" evidence="1">
    <location>
        <begin position="1"/>
        <end position="20"/>
    </location>
</feature>
<protein>
    <submittedName>
        <fullName evidence="2">Uncharacterized protein</fullName>
    </submittedName>
</protein>
<organism evidence="2">
    <name type="scientific">Darwinula stevensoni</name>
    <dbReference type="NCBI Taxonomy" id="69355"/>
    <lineage>
        <taxon>Eukaryota</taxon>
        <taxon>Metazoa</taxon>
        <taxon>Ecdysozoa</taxon>
        <taxon>Arthropoda</taxon>
        <taxon>Crustacea</taxon>
        <taxon>Oligostraca</taxon>
        <taxon>Ostracoda</taxon>
        <taxon>Podocopa</taxon>
        <taxon>Podocopida</taxon>
        <taxon>Darwinulocopina</taxon>
        <taxon>Darwinuloidea</taxon>
        <taxon>Darwinulidae</taxon>
        <taxon>Darwinula</taxon>
    </lineage>
</organism>
<keyword evidence="3" id="KW-1185">Reference proteome</keyword>